<reference evidence="10 11" key="1">
    <citation type="submission" date="2024-06" db="EMBL/GenBank/DDBJ databases">
        <title>The Natural Products Discovery Center: Release of the First 8490 Sequenced Strains for Exploring Actinobacteria Biosynthetic Diversity.</title>
        <authorList>
            <person name="Kalkreuter E."/>
            <person name="Kautsar S.A."/>
            <person name="Yang D."/>
            <person name="Bader C.D."/>
            <person name="Teijaro C.N."/>
            <person name="Fluegel L."/>
            <person name="Davis C.M."/>
            <person name="Simpson J.R."/>
            <person name="Lauterbach L."/>
            <person name="Steele A.D."/>
            <person name="Gui C."/>
            <person name="Meng S."/>
            <person name="Li G."/>
            <person name="Viehrig K."/>
            <person name="Ye F."/>
            <person name="Su P."/>
            <person name="Kiefer A.F."/>
            <person name="Nichols A."/>
            <person name="Cepeda A.J."/>
            <person name="Yan W."/>
            <person name="Fan B."/>
            <person name="Jiang Y."/>
            <person name="Adhikari A."/>
            <person name="Zheng C.-J."/>
            <person name="Schuster L."/>
            <person name="Cowan T.M."/>
            <person name="Smanski M.J."/>
            <person name="Chevrette M.G."/>
            <person name="De Carvalho L.P.S."/>
            <person name="Shen B."/>
        </authorList>
    </citation>
    <scope>NUCLEOTIDE SEQUENCE [LARGE SCALE GENOMIC DNA]</scope>
    <source>
        <strain evidence="10 11">NPDC000234</strain>
    </source>
</reference>
<keyword evidence="5" id="KW-0720">Serine protease</keyword>
<keyword evidence="4 10" id="KW-0378">Hydrolase</keyword>
<dbReference type="InterPro" id="IPR036852">
    <property type="entry name" value="Peptidase_S8/S53_dom_sf"/>
</dbReference>
<keyword evidence="3" id="KW-0479">Metal-binding</keyword>
<dbReference type="EMBL" id="JBEPEK010000098">
    <property type="protein sequence ID" value="MER7180990.1"/>
    <property type="molecule type" value="Genomic_DNA"/>
</dbReference>
<proteinExistence type="predicted"/>
<dbReference type="InterPro" id="IPR015366">
    <property type="entry name" value="S53_propep"/>
</dbReference>
<evidence type="ECO:0000256" key="8">
    <source>
        <dbReference type="SAM" id="MobiDB-lite"/>
    </source>
</evidence>
<evidence type="ECO:0000313" key="10">
    <source>
        <dbReference type="EMBL" id="MER7180990.1"/>
    </source>
</evidence>
<dbReference type="PROSITE" id="PS00138">
    <property type="entry name" value="SUBTILASE_SER"/>
    <property type="match status" value="1"/>
</dbReference>
<dbReference type="PANTHER" id="PTHR14218">
    <property type="entry name" value="PROTEASE S8 TRIPEPTIDYL PEPTIDASE I CLN2"/>
    <property type="match status" value="1"/>
</dbReference>
<dbReference type="SUPFAM" id="SSF54897">
    <property type="entry name" value="Protease propeptides/inhibitors"/>
    <property type="match status" value="1"/>
</dbReference>
<dbReference type="Gene3D" id="3.40.50.200">
    <property type="entry name" value="Peptidase S8/S53 domain"/>
    <property type="match status" value="1"/>
</dbReference>
<dbReference type="InterPro" id="IPR000209">
    <property type="entry name" value="Peptidase_S8/S53_dom"/>
</dbReference>
<dbReference type="Proteomes" id="UP001474181">
    <property type="component" value="Unassembled WGS sequence"/>
</dbReference>
<protein>
    <submittedName>
        <fullName evidence="10">S53 family peptidase</fullName>
        <ecNumber evidence="10">3.4.-.-</ecNumber>
    </submittedName>
</protein>
<evidence type="ECO:0000256" key="4">
    <source>
        <dbReference type="ARBA" id="ARBA00022801"/>
    </source>
</evidence>
<evidence type="ECO:0000256" key="2">
    <source>
        <dbReference type="ARBA" id="ARBA00022670"/>
    </source>
</evidence>
<dbReference type="PANTHER" id="PTHR14218:SF15">
    <property type="entry name" value="TRIPEPTIDYL-PEPTIDASE 1"/>
    <property type="match status" value="1"/>
</dbReference>
<feature type="region of interest" description="Disordered" evidence="8">
    <location>
        <begin position="38"/>
        <end position="57"/>
    </location>
</feature>
<keyword evidence="11" id="KW-1185">Reference proteome</keyword>
<dbReference type="EC" id="3.4.-.-" evidence="10"/>
<comment type="cofactor">
    <cofactor evidence="1">
        <name>Ca(2+)</name>
        <dbReference type="ChEBI" id="CHEBI:29108"/>
    </cofactor>
</comment>
<dbReference type="InterPro" id="IPR050819">
    <property type="entry name" value="Tripeptidyl-peptidase_I"/>
</dbReference>
<feature type="region of interest" description="Disordered" evidence="8">
    <location>
        <begin position="1"/>
        <end position="29"/>
    </location>
</feature>
<evidence type="ECO:0000256" key="7">
    <source>
        <dbReference type="ARBA" id="ARBA00023145"/>
    </source>
</evidence>
<dbReference type="InterPro" id="IPR030400">
    <property type="entry name" value="Sedolisin_dom"/>
</dbReference>
<keyword evidence="7" id="KW-0865">Zymogen</keyword>
<organism evidence="10 11">
    <name type="scientific">Streptomyces hyaluromycini</name>
    <dbReference type="NCBI Taxonomy" id="1377993"/>
    <lineage>
        <taxon>Bacteria</taxon>
        <taxon>Bacillati</taxon>
        <taxon>Actinomycetota</taxon>
        <taxon>Actinomycetes</taxon>
        <taxon>Kitasatosporales</taxon>
        <taxon>Streptomycetaceae</taxon>
        <taxon>Streptomyces</taxon>
    </lineage>
</organism>
<dbReference type="CDD" id="cd04056">
    <property type="entry name" value="Peptidases_S53"/>
    <property type="match status" value="1"/>
</dbReference>
<dbReference type="GO" id="GO:0016787">
    <property type="term" value="F:hydrolase activity"/>
    <property type="evidence" value="ECO:0007669"/>
    <property type="project" value="UniProtKB-KW"/>
</dbReference>
<feature type="domain" description="Peptidase S53" evidence="9">
    <location>
        <begin position="148"/>
        <end position="519"/>
    </location>
</feature>
<evidence type="ECO:0000256" key="3">
    <source>
        <dbReference type="ARBA" id="ARBA00022723"/>
    </source>
</evidence>
<accession>A0ABV1WW78</accession>
<keyword evidence="6" id="KW-0106">Calcium</keyword>
<dbReference type="SMART" id="SM00944">
    <property type="entry name" value="Pro-kuma_activ"/>
    <property type="match status" value="1"/>
</dbReference>
<feature type="compositionally biased region" description="Basic and acidic residues" evidence="8">
    <location>
        <begin position="1"/>
        <end position="15"/>
    </location>
</feature>
<dbReference type="RefSeq" id="WP_350781467.1">
    <property type="nucleotide sequence ID" value="NZ_JBEPEK010000098.1"/>
</dbReference>
<evidence type="ECO:0000256" key="6">
    <source>
        <dbReference type="ARBA" id="ARBA00022837"/>
    </source>
</evidence>
<comment type="caution">
    <text evidence="10">The sequence shown here is derived from an EMBL/GenBank/DDBJ whole genome shotgun (WGS) entry which is preliminary data.</text>
</comment>
<keyword evidence="2" id="KW-0645">Protease</keyword>
<evidence type="ECO:0000259" key="9">
    <source>
        <dbReference type="PROSITE" id="PS51695"/>
    </source>
</evidence>
<dbReference type="PROSITE" id="PS51695">
    <property type="entry name" value="SEDOLISIN"/>
    <property type="match status" value="1"/>
</dbReference>
<evidence type="ECO:0000256" key="5">
    <source>
        <dbReference type="ARBA" id="ARBA00022825"/>
    </source>
</evidence>
<evidence type="ECO:0000256" key="1">
    <source>
        <dbReference type="ARBA" id="ARBA00001913"/>
    </source>
</evidence>
<sequence>MPEQHVRLAGSERPHPTKSVSIAEPVDPNEEIAVTVSLRDAGRNDHPEQRRADAEKVKESLGRYGLRVTDERLEVGSIEMTGKAKDLNRAFRTELKLFHGERQGVFRGREGELEIPADLDGIVAGVFGLDKRRVARRRVFPGTGENGSFTPRDLEEQYQFPEGTGHGRKIAILEFGGCYFDDDTDIFCRNHGLTPPSVEIVPVGYTPPRTLQDLRRLPAPDRGMAKEIAGEVMMDVQIVVGLCPEADISVYFADWDQKGWIDLLDRVVIDKPVTVSISYGLAEDHPDWSELGISEINKRLAGAAAKGITVCVSSGDDASGDQVDDDNCHVDFPASSPHVLGVGGTEIVRGDVERSWWDTPGERNGGGGATGGGVSVVWDRPEWQHVRVDSQNPGAIDGRVVPDVAALAGSPGYDLTFLGESSQSGGTSASAPLWAALVARVDALLPAAKQQRFLTPLLYGTGTNGRPLGTHACRDIDTGHDNASFPFPGRGYKVRNGYDPVTGFGVPAGVELLKVLKTV</sequence>
<name>A0ABV1WW78_9ACTN</name>
<dbReference type="InterPro" id="IPR023828">
    <property type="entry name" value="Peptidase_S8_Ser-AS"/>
</dbReference>
<gene>
    <name evidence="10" type="ORF">ABT404_16150</name>
</gene>
<dbReference type="SUPFAM" id="SSF52743">
    <property type="entry name" value="Subtilisin-like"/>
    <property type="match status" value="1"/>
</dbReference>
<evidence type="ECO:0000313" key="11">
    <source>
        <dbReference type="Proteomes" id="UP001474181"/>
    </source>
</evidence>
<dbReference type="Pfam" id="PF09286">
    <property type="entry name" value="Pro-kuma_activ"/>
    <property type="match status" value="1"/>
</dbReference>
<feature type="compositionally biased region" description="Basic and acidic residues" evidence="8">
    <location>
        <begin position="40"/>
        <end position="57"/>
    </location>
</feature>
<dbReference type="Pfam" id="PF00082">
    <property type="entry name" value="Peptidase_S8"/>
    <property type="match status" value="1"/>
</dbReference>